<dbReference type="EMBL" id="CALNXJ010000014">
    <property type="protein sequence ID" value="CAH3114984.1"/>
    <property type="molecule type" value="Genomic_DNA"/>
</dbReference>
<accession>A0AAU9WF77</accession>
<evidence type="ECO:0000313" key="1">
    <source>
        <dbReference type="EMBL" id="CAH3114984.1"/>
    </source>
</evidence>
<name>A0AAU9WF77_9CNID</name>
<reference evidence="1 2" key="1">
    <citation type="submission" date="2022-05" db="EMBL/GenBank/DDBJ databases">
        <authorList>
            <consortium name="Genoscope - CEA"/>
            <person name="William W."/>
        </authorList>
    </citation>
    <scope>NUCLEOTIDE SEQUENCE [LARGE SCALE GENOMIC DNA]</scope>
</reference>
<gene>
    <name evidence="1" type="ORF">PMEA_00005781</name>
</gene>
<dbReference type="Proteomes" id="UP001159428">
    <property type="component" value="Unassembled WGS sequence"/>
</dbReference>
<evidence type="ECO:0000313" key="2">
    <source>
        <dbReference type="Proteomes" id="UP001159428"/>
    </source>
</evidence>
<comment type="caution">
    <text evidence="1">The sequence shown here is derived from an EMBL/GenBank/DDBJ whole genome shotgun (WGS) entry which is preliminary data.</text>
</comment>
<organism evidence="1 2">
    <name type="scientific">Pocillopora meandrina</name>
    <dbReference type="NCBI Taxonomy" id="46732"/>
    <lineage>
        <taxon>Eukaryota</taxon>
        <taxon>Metazoa</taxon>
        <taxon>Cnidaria</taxon>
        <taxon>Anthozoa</taxon>
        <taxon>Hexacorallia</taxon>
        <taxon>Scleractinia</taxon>
        <taxon>Astrocoeniina</taxon>
        <taxon>Pocilloporidae</taxon>
        <taxon>Pocillopora</taxon>
    </lineage>
</organism>
<sequence>MVVHNRDNARKHLDLYAIDEQTKAWSLKEATVYMEIKSESAIVLTWLMPNDWKWPIASPLMQAFDWKWRL</sequence>
<protein>
    <submittedName>
        <fullName evidence="1">Uncharacterized protein</fullName>
    </submittedName>
</protein>
<proteinExistence type="predicted"/>
<keyword evidence="2" id="KW-1185">Reference proteome</keyword>
<dbReference type="AlphaFoldDB" id="A0AAU9WF77"/>